<proteinExistence type="predicted"/>
<reference evidence="3" key="2">
    <citation type="submission" date="2017-05" db="EMBL/GenBank/DDBJ databases">
        <title>Improved OligoMM genomes.</title>
        <authorList>
            <person name="Garzetti D."/>
        </authorList>
    </citation>
    <scope>NUCLEOTIDE SEQUENCE [LARGE SCALE GENOMIC DNA]</scope>
    <source>
        <strain evidence="3">KB18</strain>
    </source>
</reference>
<dbReference type="Proteomes" id="UP000596035">
    <property type="component" value="Chromosome"/>
</dbReference>
<dbReference type="AlphaFoldDB" id="A0A1Z2XTX4"/>
<dbReference type="EMBL" id="CP021422">
    <property type="protein sequence ID" value="ASB41885.1"/>
    <property type="molecule type" value="Genomic_DNA"/>
</dbReference>
<dbReference type="InterPro" id="IPR009660">
    <property type="entry name" value="Phage_A500_Gp15"/>
</dbReference>
<reference evidence="2 4" key="3">
    <citation type="submission" date="2020-11" db="EMBL/GenBank/DDBJ databases">
        <title>Closed and high quality bacterial genomes of the OMM12 community.</title>
        <authorList>
            <person name="Marbouty M."/>
            <person name="Lamy-Besnier Q."/>
            <person name="Debarbieux L."/>
            <person name="Koszul R."/>
        </authorList>
    </citation>
    <scope>NUCLEOTIDE SEQUENCE [LARGE SCALE GENOMIC DNA]</scope>
    <source>
        <strain evidence="2 4">KB18</strain>
    </source>
</reference>
<dbReference type="KEGG" id="amur:ADH66_15215"/>
<protein>
    <submittedName>
        <fullName evidence="2">Bacteriophage Gp15 family protein</fullName>
    </submittedName>
</protein>
<evidence type="ECO:0000313" key="3">
    <source>
        <dbReference type="Proteomes" id="UP000196710"/>
    </source>
</evidence>
<dbReference type="Proteomes" id="UP000196710">
    <property type="component" value="Chromosome"/>
</dbReference>
<dbReference type="Pfam" id="PF06854">
    <property type="entry name" value="Phage_Gp15"/>
    <property type="match status" value="1"/>
</dbReference>
<evidence type="ECO:0000313" key="1">
    <source>
        <dbReference type="EMBL" id="ASB41885.1"/>
    </source>
</evidence>
<keyword evidence="3" id="KW-1185">Reference proteome</keyword>
<evidence type="ECO:0000313" key="4">
    <source>
        <dbReference type="Proteomes" id="UP000596035"/>
    </source>
</evidence>
<dbReference type="RefSeq" id="WP_084384444.1">
    <property type="nucleotide sequence ID" value="NZ_CP065321.1"/>
</dbReference>
<reference evidence="1" key="1">
    <citation type="journal article" date="2017" name="Genome Announc.">
        <title>High-Quality Whole-Genome Sequences of the Oligo-Mouse-Microbiota Bacterial Community.</title>
        <authorList>
            <person name="Garzetti D."/>
            <person name="Brugiroux S."/>
            <person name="Bunk B."/>
            <person name="Pukall R."/>
            <person name="McCoy K.D."/>
            <person name="Macpherson A.J."/>
            <person name="Stecher B."/>
        </authorList>
    </citation>
    <scope>NUCLEOTIDE SEQUENCE</scope>
    <source>
        <strain evidence="1">KB18</strain>
    </source>
</reference>
<sequence>MVPITTDFRTGILFEEVLQDGQLDDLEKLRTALDLYFPGTVFDGSVLDEAINQMIWFYRCGADPAETTEADATDSDKDPPFSYEYDADYIYSAFMQAYGLDLARHPLHWWQFRALFRSLPEETQLVKIIGYRTMKIPAKASKEQRQHYEHLKRVYALPQSADRQQLESDLNSLLMNGGNPAAFLAGGEGHGIRRDSEI</sequence>
<evidence type="ECO:0000313" key="2">
    <source>
        <dbReference type="EMBL" id="QQR32011.1"/>
    </source>
</evidence>
<gene>
    <name evidence="1" type="ORF">ADH66_15215</name>
    <name evidence="2" type="ORF">I5Q82_05595</name>
</gene>
<dbReference type="EMBL" id="CP065321">
    <property type="protein sequence ID" value="QQR32011.1"/>
    <property type="molecule type" value="Genomic_DNA"/>
</dbReference>
<accession>A0A1Z2XTX4</accession>
<organism evidence="2 4">
    <name type="scientific">Acutalibacter muris</name>
    <dbReference type="NCBI Taxonomy" id="1796620"/>
    <lineage>
        <taxon>Bacteria</taxon>
        <taxon>Bacillati</taxon>
        <taxon>Bacillota</taxon>
        <taxon>Clostridia</taxon>
        <taxon>Eubacteriales</taxon>
        <taxon>Acutalibacteraceae</taxon>
        <taxon>Acutalibacter</taxon>
    </lineage>
</organism>
<name>A0A1Z2XTX4_9FIRM</name>